<evidence type="ECO:0000256" key="1">
    <source>
        <dbReference type="SAM" id="SignalP"/>
    </source>
</evidence>
<sequence>MAFFWVLFLRVLFVWVLFLRLPCRVVIVPKTHGVNVLQKHFSNRQLKIRMSPKNIFRYCYI</sequence>
<reference evidence="2 3" key="1">
    <citation type="submission" date="2016-03" db="EMBL/GenBank/DDBJ databases">
        <title>EvidentialGene: Evidence-directed Construction of Genes on Genomes.</title>
        <authorList>
            <person name="Gilbert D.G."/>
            <person name="Choi J.-H."/>
            <person name="Mockaitis K."/>
            <person name="Colbourne J."/>
            <person name="Pfrender M."/>
        </authorList>
    </citation>
    <scope>NUCLEOTIDE SEQUENCE [LARGE SCALE GENOMIC DNA]</scope>
    <source>
        <strain evidence="2 3">Xinb3</strain>
        <tissue evidence="2">Complete organism</tissue>
    </source>
</reference>
<evidence type="ECO:0000313" key="3">
    <source>
        <dbReference type="Proteomes" id="UP000076858"/>
    </source>
</evidence>
<feature type="signal peptide" evidence="1">
    <location>
        <begin position="1"/>
        <end position="18"/>
    </location>
</feature>
<name>A0A162QL79_9CRUS</name>
<proteinExistence type="predicted"/>
<comment type="caution">
    <text evidence="2">The sequence shown here is derived from an EMBL/GenBank/DDBJ whole genome shotgun (WGS) entry which is preliminary data.</text>
</comment>
<gene>
    <name evidence="2" type="ORF">APZ42_013584</name>
</gene>
<feature type="chain" id="PRO_5007838651" description="Secreted protein" evidence="1">
    <location>
        <begin position="19"/>
        <end position="61"/>
    </location>
</feature>
<dbReference type="AlphaFoldDB" id="A0A162QL79"/>
<protein>
    <recommendedName>
        <fullName evidence="4">Secreted protein</fullName>
    </recommendedName>
</protein>
<evidence type="ECO:0008006" key="4">
    <source>
        <dbReference type="Google" id="ProtNLM"/>
    </source>
</evidence>
<organism evidence="2 3">
    <name type="scientific">Daphnia magna</name>
    <dbReference type="NCBI Taxonomy" id="35525"/>
    <lineage>
        <taxon>Eukaryota</taxon>
        <taxon>Metazoa</taxon>
        <taxon>Ecdysozoa</taxon>
        <taxon>Arthropoda</taxon>
        <taxon>Crustacea</taxon>
        <taxon>Branchiopoda</taxon>
        <taxon>Diplostraca</taxon>
        <taxon>Cladocera</taxon>
        <taxon>Anomopoda</taxon>
        <taxon>Daphniidae</taxon>
        <taxon>Daphnia</taxon>
    </lineage>
</organism>
<keyword evidence="3" id="KW-1185">Reference proteome</keyword>
<dbReference type="Proteomes" id="UP000076858">
    <property type="component" value="Unassembled WGS sequence"/>
</dbReference>
<keyword evidence="1" id="KW-0732">Signal</keyword>
<accession>A0A162QL79</accession>
<dbReference type="EMBL" id="LRGB01000311">
    <property type="protein sequence ID" value="KZS19774.1"/>
    <property type="molecule type" value="Genomic_DNA"/>
</dbReference>
<evidence type="ECO:0000313" key="2">
    <source>
        <dbReference type="EMBL" id="KZS19774.1"/>
    </source>
</evidence>